<dbReference type="InterPro" id="IPR038408">
    <property type="entry name" value="GNK2_sf"/>
</dbReference>
<evidence type="ECO:0000256" key="6">
    <source>
        <dbReference type="ARBA" id="ARBA00023157"/>
    </source>
</evidence>
<evidence type="ECO:0000256" key="1">
    <source>
        <dbReference type="ARBA" id="ARBA00004251"/>
    </source>
</evidence>
<dbReference type="PANTHER" id="PTHR32080:SF2">
    <property type="entry name" value="PLASMODESMATA-LOCATED PROTEIN 8"/>
    <property type="match status" value="1"/>
</dbReference>
<evidence type="ECO:0000259" key="9">
    <source>
        <dbReference type="PROSITE" id="PS51473"/>
    </source>
</evidence>
<dbReference type="Gene3D" id="3.30.430.20">
    <property type="entry name" value="Gnk2 domain, C-X8-C-X2-C motif"/>
    <property type="match status" value="1"/>
</dbReference>
<organism evidence="10">
    <name type="scientific">Glycine soja</name>
    <name type="common">Wild soybean</name>
    <dbReference type="NCBI Taxonomy" id="3848"/>
    <lineage>
        <taxon>Eukaryota</taxon>
        <taxon>Viridiplantae</taxon>
        <taxon>Streptophyta</taxon>
        <taxon>Embryophyta</taxon>
        <taxon>Tracheophyta</taxon>
        <taxon>Spermatophyta</taxon>
        <taxon>Magnoliopsida</taxon>
        <taxon>eudicotyledons</taxon>
        <taxon>Gunneridae</taxon>
        <taxon>Pentapetalae</taxon>
        <taxon>rosids</taxon>
        <taxon>fabids</taxon>
        <taxon>Fabales</taxon>
        <taxon>Fabaceae</taxon>
        <taxon>Papilionoideae</taxon>
        <taxon>50 kb inversion clade</taxon>
        <taxon>NPAAA clade</taxon>
        <taxon>indigoferoid/millettioid clade</taxon>
        <taxon>Phaseoleae</taxon>
        <taxon>Glycine</taxon>
        <taxon>Glycine subgen. Soja</taxon>
    </lineage>
</organism>
<dbReference type="PROSITE" id="PS51473">
    <property type="entry name" value="GNK2"/>
    <property type="match status" value="1"/>
</dbReference>
<keyword evidence="6" id="KW-1015">Disulfide bond</keyword>
<evidence type="ECO:0000256" key="7">
    <source>
        <dbReference type="ARBA" id="ARBA00024184"/>
    </source>
</evidence>
<keyword evidence="3" id="KW-0732">Signal</keyword>
<accession>A0A0B2RR56</accession>
<evidence type="ECO:0000256" key="2">
    <source>
        <dbReference type="ARBA" id="ARBA00022581"/>
    </source>
</evidence>
<dbReference type="GO" id="GO:0005886">
    <property type="term" value="C:plasma membrane"/>
    <property type="evidence" value="ECO:0007669"/>
    <property type="project" value="UniProtKB-SubCell"/>
</dbReference>
<dbReference type="Pfam" id="PF01657">
    <property type="entry name" value="Stress-antifung"/>
    <property type="match status" value="1"/>
</dbReference>
<protein>
    <submittedName>
        <fullName evidence="10">Cysteine-rich repeat secretory protein 15</fullName>
    </submittedName>
</protein>
<evidence type="ECO:0000256" key="8">
    <source>
        <dbReference type="ARBA" id="ARBA00038393"/>
    </source>
</evidence>
<gene>
    <name evidence="10" type="ORF">glysoja_030967</name>
</gene>
<reference evidence="10" key="1">
    <citation type="submission" date="2014-07" db="EMBL/GenBank/DDBJ databases">
        <title>Identification of a novel salt tolerance gene in wild soybean by whole-genome sequencing.</title>
        <authorList>
            <person name="Lam H.-M."/>
            <person name="Qi X."/>
            <person name="Li M.-W."/>
            <person name="Liu X."/>
            <person name="Xie M."/>
            <person name="Ni M."/>
            <person name="Xu X."/>
        </authorList>
    </citation>
    <scope>NUCLEOTIDE SEQUENCE [LARGE SCALE GENOMIC DNA]</scope>
    <source>
        <tissue evidence="10">Root</tissue>
    </source>
</reference>
<sequence>MHKATLLELIHSFMPVALKKITNQTHPLKQNLIPFCLQFLPHLLTLLTIALPLEMEAHHHQKEYEHVDFLGKPDTNLWYKRCSKAVANNAEFFQRRDDVLADLQVANGFGVSTSGFVEGFALCLMDLSVADCPSCLQEAVGKLRSICGSAASADLFLAQCYAWYW</sequence>
<keyword evidence="5" id="KW-0965">Cell junction</keyword>
<evidence type="ECO:0000256" key="5">
    <source>
        <dbReference type="ARBA" id="ARBA00022949"/>
    </source>
</evidence>
<dbReference type="InterPro" id="IPR002902">
    <property type="entry name" value="GNK2"/>
</dbReference>
<proteinExistence type="inferred from homology"/>
<dbReference type="AlphaFoldDB" id="A0A0B2RR56"/>
<comment type="subcellular location">
    <subcellularLocation>
        <location evidence="7">Cell junction</location>
        <location evidence="7">Plasmodesma</location>
    </subcellularLocation>
    <subcellularLocation>
        <location evidence="1">Cell membrane</location>
        <topology evidence="1">Single-pass type I membrane protein</topology>
    </subcellularLocation>
</comment>
<evidence type="ECO:0000313" key="10">
    <source>
        <dbReference type="EMBL" id="KHN35615.1"/>
    </source>
</evidence>
<dbReference type="PANTHER" id="PTHR32080">
    <property type="entry name" value="ANTIFUNGAL PROTEIN GINKBILOBIN-2-LIKE"/>
    <property type="match status" value="1"/>
</dbReference>
<evidence type="ECO:0000256" key="4">
    <source>
        <dbReference type="ARBA" id="ARBA00022737"/>
    </source>
</evidence>
<dbReference type="InterPro" id="IPR051378">
    <property type="entry name" value="Cell2Cell_Antifungal"/>
</dbReference>
<keyword evidence="2" id="KW-0945">Host-virus interaction</keyword>
<evidence type="ECO:0000256" key="3">
    <source>
        <dbReference type="ARBA" id="ARBA00022729"/>
    </source>
</evidence>
<comment type="similarity">
    <text evidence="8">Belongs to the cysteine-rich repeat secretory protein family. Plasmodesmata-located proteins (PDLD) subfamily.</text>
</comment>
<keyword evidence="4" id="KW-0677">Repeat</keyword>
<feature type="domain" description="Gnk2-homologous" evidence="9">
    <location>
        <begin position="71"/>
        <end position="165"/>
    </location>
</feature>
<dbReference type="EMBL" id="KN648125">
    <property type="protein sequence ID" value="KHN35615.1"/>
    <property type="molecule type" value="Genomic_DNA"/>
</dbReference>
<dbReference type="CDD" id="cd23509">
    <property type="entry name" value="Gnk2-like"/>
    <property type="match status" value="1"/>
</dbReference>
<name>A0A0B2RR56_GLYSO</name>
<dbReference type="GO" id="GO:0009506">
    <property type="term" value="C:plasmodesma"/>
    <property type="evidence" value="ECO:0007669"/>
    <property type="project" value="UniProtKB-SubCell"/>
</dbReference>
<dbReference type="Proteomes" id="UP000053555">
    <property type="component" value="Unassembled WGS sequence"/>
</dbReference>